<dbReference type="Proteomes" id="UP000463883">
    <property type="component" value="Chromosome"/>
</dbReference>
<evidence type="ECO:0000256" key="1">
    <source>
        <dbReference type="SAM" id="SignalP"/>
    </source>
</evidence>
<organism evidence="3 4">
    <name type="scientific">Aminipila terrae</name>
    <dbReference type="NCBI Taxonomy" id="2697030"/>
    <lineage>
        <taxon>Bacteria</taxon>
        <taxon>Bacillati</taxon>
        <taxon>Bacillota</taxon>
        <taxon>Clostridia</taxon>
        <taxon>Peptostreptococcales</taxon>
        <taxon>Anaerovoracaceae</taxon>
        <taxon>Aminipila</taxon>
    </lineage>
</organism>
<evidence type="ECO:0000313" key="4">
    <source>
        <dbReference type="Proteomes" id="UP000463883"/>
    </source>
</evidence>
<dbReference type="KEGG" id="amic:Ami3637_03485"/>
<gene>
    <name evidence="3" type="ORF">Ami3637_03485</name>
</gene>
<evidence type="ECO:0000313" key="3">
    <source>
        <dbReference type="EMBL" id="QHI71569.1"/>
    </source>
</evidence>
<dbReference type="AlphaFoldDB" id="A0A6P1MA45"/>
<proteinExistence type="predicted"/>
<dbReference type="InterPro" id="IPR012854">
    <property type="entry name" value="Cu_amine_oxidase-like_N"/>
</dbReference>
<dbReference type="InterPro" id="IPR036582">
    <property type="entry name" value="Mao_N_sf"/>
</dbReference>
<feature type="domain" description="Copper amine oxidase-like N-terminal" evidence="2">
    <location>
        <begin position="32"/>
        <end position="140"/>
    </location>
</feature>
<protein>
    <recommendedName>
        <fullName evidence="2">Copper amine oxidase-like N-terminal domain-containing protein</fullName>
    </recommendedName>
</protein>
<reference evidence="3 4" key="1">
    <citation type="submission" date="2020-01" db="EMBL/GenBank/DDBJ databases">
        <title>Genomic analysis of Aminipila sp. CBA3637.</title>
        <authorList>
            <person name="Kim Y.B."/>
            <person name="Roh S.W."/>
        </authorList>
    </citation>
    <scope>NUCLEOTIDE SEQUENCE [LARGE SCALE GENOMIC DNA]</scope>
    <source>
        <strain evidence="3 4">CBA3637</strain>
    </source>
</reference>
<dbReference type="RefSeq" id="WP_162361343.1">
    <property type="nucleotide sequence ID" value="NZ_CP047591.1"/>
</dbReference>
<feature type="chain" id="PRO_5038865442" description="Copper amine oxidase-like N-terminal domain-containing protein" evidence="1">
    <location>
        <begin position="23"/>
        <end position="372"/>
    </location>
</feature>
<sequence>MKKRILLSVVILSMALSNFVWADAMYAPRFQVNGKDIVFSSETGFPYISQEGRAMMPLRACLDAIGCQVSWNQEEKTAILSKGYNTIKVTVNQKYIYVNDKQIKADCSAILKNGRIYLPLRVVMESLGYTVDWQGSMGTVVSNELTPWNINGGTTGIFSRQQLNFEGFDGIEADVTLPYVNIAEKGDCPYVYFGLDWNNDQGNVEGGFQFIEDAAHPGYNKWTVFMRQGGSWLSGSNSYLEQGSKHHLKLYAQNISKDRTDMVVELDGNEVARKPSDRTDFDKASAKAVVSMAMSKVFDGGNCFSQSKGAKLENVRVSQVTTDSYLDFNDFGLYHKWNPEAGKQGMWFGTAECIPDYIHIDKDGSISIYKSN</sequence>
<keyword evidence="1" id="KW-0732">Signal</keyword>
<feature type="signal peptide" evidence="1">
    <location>
        <begin position="1"/>
        <end position="22"/>
    </location>
</feature>
<dbReference type="Gene3D" id="3.30.457.10">
    <property type="entry name" value="Copper amine oxidase-like, N-terminal domain"/>
    <property type="match status" value="1"/>
</dbReference>
<dbReference type="Pfam" id="PF07833">
    <property type="entry name" value="Cu_amine_oxidN1"/>
    <property type="match status" value="1"/>
</dbReference>
<keyword evidence="4" id="KW-1185">Reference proteome</keyword>
<dbReference type="SUPFAM" id="SSF55383">
    <property type="entry name" value="Copper amine oxidase, domain N"/>
    <property type="match status" value="1"/>
</dbReference>
<accession>A0A6P1MA45</accession>
<dbReference type="EMBL" id="CP047591">
    <property type="protein sequence ID" value="QHI71569.1"/>
    <property type="molecule type" value="Genomic_DNA"/>
</dbReference>
<evidence type="ECO:0000259" key="2">
    <source>
        <dbReference type="Pfam" id="PF07833"/>
    </source>
</evidence>
<name>A0A6P1MA45_9FIRM</name>